<sequence length="332" mass="35822">MEYGGMSTSAEPRPPVTFVPMSDAVLPAVDMSIPPWPGEERTSGGVTMHVRVTPGPGDAPTAVYVHGLGGSSTNWTDLAAQLSGFVPGLSVDLPGFGRSVPPDGFDYSIPAHADAVARFIEGMDVGPVHLFGNSMGGAISMYVAADHPDLVRTLTLVSPAVPDLRPLTSRMSDSRLAIAYMPLIGAAVRRRIAAEPLDTRVFRLMRLCFAEFDKVPASRRAEAAAELAERERMVWTNPALARSTIGLFRSWLAPRSRSMWTLAPRIKAPTLVVWGASDKLVTVRKAPRTAQLIPRARLLVLPRTGHVAQMERPGTVARAVLGMWEQSEAGNW</sequence>
<dbReference type="SUPFAM" id="SSF53474">
    <property type="entry name" value="alpha/beta-Hydrolases"/>
    <property type="match status" value="1"/>
</dbReference>
<dbReference type="Pfam" id="PF00561">
    <property type="entry name" value="Abhydrolase_1"/>
    <property type="match status" value="1"/>
</dbReference>
<feature type="domain" description="AB hydrolase-1" evidence="1">
    <location>
        <begin position="63"/>
        <end position="313"/>
    </location>
</feature>
<dbReference type="PANTHER" id="PTHR43798">
    <property type="entry name" value="MONOACYLGLYCEROL LIPASE"/>
    <property type="match status" value="1"/>
</dbReference>
<dbReference type="InterPro" id="IPR050266">
    <property type="entry name" value="AB_hydrolase_sf"/>
</dbReference>
<comment type="caution">
    <text evidence="2">The sequence shown here is derived from an EMBL/GenBank/DDBJ whole genome shotgun (WGS) entry which is preliminary data.</text>
</comment>
<gene>
    <name evidence="2" type="ORF">CLV71_12961</name>
</gene>
<protein>
    <submittedName>
        <fullName evidence="2">Pimeloyl-ACP methyl ester carboxylesterase</fullName>
    </submittedName>
</protein>
<reference evidence="2 3" key="1">
    <citation type="submission" date="2019-03" db="EMBL/GenBank/DDBJ databases">
        <title>Genomic Encyclopedia of Archaeal and Bacterial Type Strains, Phase II (KMG-II): from individual species to whole genera.</title>
        <authorList>
            <person name="Goeker M."/>
        </authorList>
    </citation>
    <scope>NUCLEOTIDE SEQUENCE [LARGE SCALE GENOMIC DNA]</scope>
    <source>
        <strain evidence="2 3">DSM 45499</strain>
    </source>
</reference>
<name>A0A4R7URD9_9PSEU</name>
<organism evidence="2 3">
    <name type="scientific">Actinophytocola oryzae</name>
    <dbReference type="NCBI Taxonomy" id="502181"/>
    <lineage>
        <taxon>Bacteria</taxon>
        <taxon>Bacillati</taxon>
        <taxon>Actinomycetota</taxon>
        <taxon>Actinomycetes</taxon>
        <taxon>Pseudonocardiales</taxon>
        <taxon>Pseudonocardiaceae</taxon>
    </lineage>
</organism>
<dbReference type="GO" id="GO:0016020">
    <property type="term" value="C:membrane"/>
    <property type="evidence" value="ECO:0007669"/>
    <property type="project" value="TreeGrafter"/>
</dbReference>
<dbReference type="AlphaFoldDB" id="A0A4R7URD9"/>
<dbReference type="PANTHER" id="PTHR43798:SF33">
    <property type="entry name" value="HYDROLASE, PUTATIVE (AFU_ORTHOLOGUE AFUA_2G14860)-RELATED"/>
    <property type="match status" value="1"/>
</dbReference>
<evidence type="ECO:0000259" key="1">
    <source>
        <dbReference type="Pfam" id="PF00561"/>
    </source>
</evidence>
<dbReference type="Proteomes" id="UP000294927">
    <property type="component" value="Unassembled WGS sequence"/>
</dbReference>
<proteinExistence type="predicted"/>
<keyword evidence="3" id="KW-1185">Reference proteome</keyword>
<accession>A0A4R7URD9</accession>
<dbReference type="PRINTS" id="PR00111">
    <property type="entry name" value="ABHYDROLASE"/>
</dbReference>
<dbReference type="Gene3D" id="3.40.50.1820">
    <property type="entry name" value="alpha/beta hydrolase"/>
    <property type="match status" value="1"/>
</dbReference>
<evidence type="ECO:0000313" key="2">
    <source>
        <dbReference type="EMBL" id="TDV37598.1"/>
    </source>
</evidence>
<dbReference type="InterPro" id="IPR029058">
    <property type="entry name" value="AB_hydrolase_fold"/>
</dbReference>
<dbReference type="GO" id="GO:0003824">
    <property type="term" value="F:catalytic activity"/>
    <property type="evidence" value="ECO:0007669"/>
    <property type="project" value="UniProtKB-ARBA"/>
</dbReference>
<dbReference type="EMBL" id="SOCP01000029">
    <property type="protein sequence ID" value="TDV37598.1"/>
    <property type="molecule type" value="Genomic_DNA"/>
</dbReference>
<dbReference type="InterPro" id="IPR000073">
    <property type="entry name" value="AB_hydrolase_1"/>
</dbReference>
<evidence type="ECO:0000313" key="3">
    <source>
        <dbReference type="Proteomes" id="UP000294927"/>
    </source>
</evidence>